<feature type="transmembrane region" description="Helical" evidence="8">
    <location>
        <begin position="915"/>
        <end position="941"/>
    </location>
</feature>
<feature type="transmembrane region" description="Helical" evidence="8">
    <location>
        <begin position="979"/>
        <end position="995"/>
    </location>
</feature>
<comment type="subcellular location">
    <subcellularLocation>
        <location evidence="1">Cell membrane</location>
        <topology evidence="1">Multi-pass membrane protein</topology>
    </subcellularLocation>
</comment>
<dbReference type="InterPro" id="IPR027463">
    <property type="entry name" value="AcrB_DN_DC_subdom"/>
</dbReference>
<dbReference type="PANTHER" id="PTHR32063">
    <property type="match status" value="1"/>
</dbReference>
<dbReference type="Gene3D" id="1.20.1640.10">
    <property type="entry name" value="Multidrug efflux transporter AcrB transmembrane domain"/>
    <property type="match status" value="2"/>
</dbReference>
<evidence type="ECO:0000256" key="8">
    <source>
        <dbReference type="SAM" id="Phobius"/>
    </source>
</evidence>
<dbReference type="Gene3D" id="3.30.2090.10">
    <property type="entry name" value="Multidrug efflux transporter AcrB TolC docking domain, DN and DC subdomains"/>
    <property type="match status" value="2"/>
</dbReference>
<dbReference type="RefSeq" id="WP_020585178.1">
    <property type="nucleotide sequence ID" value="NZ_JOJP01000001.1"/>
</dbReference>
<dbReference type="PANTHER" id="PTHR32063:SF19">
    <property type="entry name" value="CATION EFFLUX SYSTEM PROTEIN CUSA"/>
    <property type="match status" value="1"/>
</dbReference>
<evidence type="ECO:0000256" key="3">
    <source>
        <dbReference type="ARBA" id="ARBA00022448"/>
    </source>
</evidence>
<feature type="transmembrane region" description="Helical" evidence="8">
    <location>
        <begin position="891"/>
        <end position="909"/>
    </location>
</feature>
<dbReference type="PRINTS" id="PR00702">
    <property type="entry name" value="ACRIFLAVINRP"/>
</dbReference>
<dbReference type="AlphaFoldDB" id="A0A081K9W6"/>
<dbReference type="GO" id="GO:0042910">
    <property type="term" value="F:xenobiotic transmembrane transporter activity"/>
    <property type="evidence" value="ECO:0007669"/>
    <property type="project" value="TreeGrafter"/>
</dbReference>
<dbReference type="Gene3D" id="3.30.70.1320">
    <property type="entry name" value="Multidrug efflux transporter AcrB pore domain like"/>
    <property type="match status" value="1"/>
</dbReference>
<feature type="transmembrane region" description="Helical" evidence="8">
    <location>
        <begin position="1007"/>
        <end position="1033"/>
    </location>
</feature>
<evidence type="ECO:0000256" key="6">
    <source>
        <dbReference type="ARBA" id="ARBA00022989"/>
    </source>
</evidence>
<feature type="transmembrane region" description="Helical" evidence="8">
    <location>
        <begin position="335"/>
        <end position="357"/>
    </location>
</feature>
<dbReference type="InterPro" id="IPR004763">
    <property type="entry name" value="CusA-like"/>
</dbReference>
<name>A0A081K9W6_9GAMM</name>
<evidence type="ECO:0000256" key="5">
    <source>
        <dbReference type="ARBA" id="ARBA00022692"/>
    </source>
</evidence>
<evidence type="ECO:0000256" key="2">
    <source>
        <dbReference type="ARBA" id="ARBA00010942"/>
    </source>
</evidence>
<dbReference type="InterPro" id="IPR001036">
    <property type="entry name" value="Acrflvin-R"/>
</dbReference>
<reference evidence="9 10" key="1">
    <citation type="submission" date="2014-06" db="EMBL/GenBank/DDBJ databases">
        <title>Whole Genome Sequences of Three Symbiotic Endozoicomonas Bacteria.</title>
        <authorList>
            <person name="Neave M.J."/>
            <person name="Apprill A."/>
            <person name="Voolstra C.R."/>
        </authorList>
    </citation>
    <scope>NUCLEOTIDE SEQUENCE [LARGE SCALE GENOMIC DNA]</scope>
    <source>
        <strain evidence="9 10">DSM 22380</strain>
    </source>
</reference>
<feature type="transmembrane region" description="Helical" evidence="8">
    <location>
        <begin position="477"/>
        <end position="498"/>
    </location>
</feature>
<organism evidence="9 10">
    <name type="scientific">Endozoicomonas elysicola</name>
    <dbReference type="NCBI Taxonomy" id="305900"/>
    <lineage>
        <taxon>Bacteria</taxon>
        <taxon>Pseudomonadati</taxon>
        <taxon>Pseudomonadota</taxon>
        <taxon>Gammaproteobacteria</taxon>
        <taxon>Oceanospirillales</taxon>
        <taxon>Endozoicomonadaceae</taxon>
        <taxon>Endozoicomonas</taxon>
    </lineage>
</organism>
<evidence type="ECO:0000313" key="9">
    <source>
        <dbReference type="EMBL" id="KEI70942.1"/>
    </source>
</evidence>
<dbReference type="SUPFAM" id="SSF82866">
    <property type="entry name" value="Multidrug efflux transporter AcrB transmembrane domain"/>
    <property type="match status" value="2"/>
</dbReference>
<dbReference type="GO" id="GO:0005886">
    <property type="term" value="C:plasma membrane"/>
    <property type="evidence" value="ECO:0007669"/>
    <property type="project" value="UniProtKB-SubCell"/>
</dbReference>
<comment type="similarity">
    <text evidence="2">Belongs to the resistance-nodulation-cell division (RND) (TC 2.A.6) family.</text>
</comment>
<sequence>MIKAIILGSLGNRFLVLLAALALLVGGVWVTKNTPVDALPDLSDVQVIIKTDYPGQAPRLVEDQVTYPLTTAMMSVPGAVDVRGSSMFGTSYVYILFEDGTDIYWARSRVLEYLNQVQGSLPAEARTALGPDATGVGWVYNYALVDRSGRHDLAQLRSLQDWYLKYPLQSVAGVSEVATVGGMVRQYQVIADPFKLRAYGIPLQKLREALANSNREAGASAIEMAEAEYIVRITGYLQGIEDIRQVPLMVTEEGTPLTVGDVATVQEGPQMRRGISELNGEGEVVGGIIVMRYGENAREVIEAVRNKLNELKKGLPEGVEIVTTYDRSRLVDDSIATLSGTLLIQLVIVVAICALFLLHFRSSLVIVISLPLGILGAFVIMYFQGLNANIMSLGGIAVAIGSMVDGSIVMIENFHKHMQRVKVTAANRWAVVRQSSLEVGPPLFFSLLIEAISFMPVFSLQAQEGRMFSPLAFTKSYAMVVAAGLTITLVPVLIGYLVRGQIRDEQKNPVNRWMMWAYRPLVKLALGRPKTLLTVALVILVLGLSPASQIGSEFMPPLDEGDLMYMPTTYAGISVGKARQLLQQTDRLIKTVPEVETVFGKVGRADTATDPSPLTMIETVVQLKPRSEWRDGVTADTLRAELESLVKLPGVSNAWVMPIRTRIDMLSTGIKTPVGIQVTGPDLKVIEDIGRKLEQVLQSVPGTLSVYAERVAGGRYINIDIDRSRAARFGLNISDLQPVAASAIGGMNVTTTVEGLERYPVNLRYPQSFRDSVEQLKLLPVVTASGQSIALGDVATIAVEDGPGAIRSENARPAGRVLVDIEGRDLGSYVNEAKAVVFDELELPAGYSLEWTGQYEYMERANERLSIIIPATLFFITVILFLTFRQVFEVVTIMATLPFALLGGIWLMAIQGYNFSVAVGVGFIALAGVTVGNAIMMLVYLNQSLDDRRNLAHQAGGRMCRQDVHDAVMDGAVLRLRPIMMTVMTILVGLIPVMLNDGTGAEVMQRIAGPMVGGIASSLLVTLVMVPAIYFLWHCRLLKKPVVS</sequence>
<evidence type="ECO:0000313" key="10">
    <source>
        <dbReference type="Proteomes" id="UP000027997"/>
    </source>
</evidence>
<dbReference type="Gene3D" id="3.30.70.1440">
    <property type="entry name" value="Multidrug efflux transporter AcrB pore domain"/>
    <property type="match status" value="1"/>
</dbReference>
<keyword evidence="5 8" id="KW-0812">Transmembrane</keyword>
<feature type="transmembrane region" description="Helical" evidence="8">
    <location>
        <begin position="865"/>
        <end position="884"/>
    </location>
</feature>
<dbReference type="STRING" id="305900.GV64_09510"/>
<dbReference type="EMBL" id="JOJP01000001">
    <property type="protein sequence ID" value="KEI70942.1"/>
    <property type="molecule type" value="Genomic_DNA"/>
</dbReference>
<dbReference type="eggNOG" id="COG3696">
    <property type="taxonomic scope" value="Bacteria"/>
</dbReference>
<proteinExistence type="inferred from homology"/>
<dbReference type="GO" id="GO:0008324">
    <property type="term" value="F:monoatomic cation transmembrane transporter activity"/>
    <property type="evidence" value="ECO:0007669"/>
    <property type="project" value="InterPro"/>
</dbReference>
<dbReference type="SUPFAM" id="SSF82714">
    <property type="entry name" value="Multidrug efflux transporter AcrB TolC docking domain, DN and DC subdomains"/>
    <property type="match status" value="2"/>
</dbReference>
<feature type="transmembrane region" description="Helical" evidence="8">
    <location>
        <begin position="364"/>
        <end position="384"/>
    </location>
</feature>
<evidence type="ECO:0000256" key="1">
    <source>
        <dbReference type="ARBA" id="ARBA00004651"/>
    </source>
</evidence>
<dbReference type="Proteomes" id="UP000027997">
    <property type="component" value="Unassembled WGS sequence"/>
</dbReference>
<dbReference type="SUPFAM" id="SSF82693">
    <property type="entry name" value="Multidrug efflux transporter AcrB pore domain, PN1, PN2, PC1 and PC2 subdomains"/>
    <property type="match status" value="2"/>
</dbReference>
<feature type="transmembrane region" description="Helical" evidence="8">
    <location>
        <begin position="443"/>
        <end position="462"/>
    </location>
</feature>
<dbReference type="NCBIfam" id="TIGR00914">
    <property type="entry name" value="2A0601"/>
    <property type="match status" value="1"/>
</dbReference>
<keyword evidence="3" id="KW-0813">Transport</keyword>
<dbReference type="Pfam" id="PF00873">
    <property type="entry name" value="ACR_tran"/>
    <property type="match status" value="1"/>
</dbReference>
<evidence type="ECO:0000256" key="7">
    <source>
        <dbReference type="ARBA" id="ARBA00023136"/>
    </source>
</evidence>
<feature type="transmembrane region" description="Helical" evidence="8">
    <location>
        <begin position="531"/>
        <end position="548"/>
    </location>
</feature>
<evidence type="ECO:0000256" key="4">
    <source>
        <dbReference type="ARBA" id="ARBA00022475"/>
    </source>
</evidence>
<feature type="transmembrane region" description="Helical" evidence="8">
    <location>
        <begin position="390"/>
        <end position="411"/>
    </location>
</feature>
<dbReference type="Gene3D" id="3.30.70.1430">
    <property type="entry name" value="Multidrug efflux transporter AcrB pore domain"/>
    <property type="match status" value="2"/>
</dbReference>
<keyword evidence="6 8" id="KW-1133">Transmembrane helix</keyword>
<comment type="caution">
    <text evidence="9">The sequence shown here is derived from an EMBL/GenBank/DDBJ whole genome shotgun (WGS) entry which is preliminary data.</text>
</comment>
<accession>A0A081K9W6</accession>
<protein>
    <submittedName>
        <fullName evidence="9">Cation transporter</fullName>
    </submittedName>
</protein>
<keyword evidence="4" id="KW-1003">Cell membrane</keyword>
<keyword evidence="10" id="KW-1185">Reference proteome</keyword>
<gene>
    <name evidence="9" type="ORF">GV64_09510</name>
</gene>
<keyword evidence="7 8" id="KW-0472">Membrane</keyword>